<feature type="compositionally biased region" description="Basic and acidic residues" evidence="4">
    <location>
        <begin position="188"/>
        <end position="204"/>
    </location>
</feature>
<evidence type="ECO:0000256" key="4">
    <source>
        <dbReference type="SAM" id="MobiDB-lite"/>
    </source>
</evidence>
<feature type="domain" description="ADP ribosyltransferase" evidence="5">
    <location>
        <begin position="257"/>
        <end position="412"/>
    </location>
</feature>
<dbReference type="PROSITE" id="PS51996">
    <property type="entry name" value="TR_MART"/>
    <property type="match status" value="1"/>
</dbReference>
<evidence type="ECO:0000256" key="3">
    <source>
        <dbReference type="ARBA" id="ARBA00047597"/>
    </source>
</evidence>
<dbReference type="InterPro" id="IPR003540">
    <property type="entry name" value="ADP-ribosyltransferase"/>
</dbReference>
<dbReference type="AlphaFoldDB" id="A0A0T9LCC1"/>
<dbReference type="GO" id="GO:0005576">
    <property type="term" value="C:extracellular region"/>
    <property type="evidence" value="ECO:0007669"/>
    <property type="project" value="InterPro"/>
</dbReference>
<dbReference type="Gene3D" id="3.90.176.10">
    <property type="entry name" value="Toxin ADP-ribosyltransferase, Chain A, domain 1"/>
    <property type="match status" value="1"/>
</dbReference>
<name>A0A0T9LCC1_YERKR</name>
<dbReference type="Pfam" id="PF03496">
    <property type="entry name" value="ADPrib_exo_Tox"/>
    <property type="match status" value="1"/>
</dbReference>
<evidence type="ECO:0000256" key="1">
    <source>
        <dbReference type="ARBA" id="ARBA00012031"/>
    </source>
</evidence>
<dbReference type="RefSeq" id="WP_050119538.1">
    <property type="nucleotide sequence ID" value="NZ_CAWMAB010000008.1"/>
</dbReference>
<dbReference type="SUPFAM" id="SSF56399">
    <property type="entry name" value="ADP-ribosylation"/>
    <property type="match status" value="1"/>
</dbReference>
<feature type="compositionally biased region" description="Low complexity" evidence="4">
    <location>
        <begin position="175"/>
        <end position="187"/>
    </location>
</feature>
<organism evidence="6 7">
    <name type="scientific">Yersinia kristensenii</name>
    <dbReference type="NCBI Taxonomy" id="28152"/>
    <lineage>
        <taxon>Bacteria</taxon>
        <taxon>Pseudomonadati</taxon>
        <taxon>Pseudomonadota</taxon>
        <taxon>Gammaproteobacteria</taxon>
        <taxon>Enterobacterales</taxon>
        <taxon>Yersiniaceae</taxon>
        <taxon>Yersinia</taxon>
    </lineage>
</organism>
<keyword evidence="6" id="KW-0808">Transferase</keyword>
<evidence type="ECO:0000259" key="5">
    <source>
        <dbReference type="Pfam" id="PF03496"/>
    </source>
</evidence>
<feature type="region of interest" description="Disordered" evidence="4">
    <location>
        <begin position="140"/>
        <end position="212"/>
    </location>
</feature>
<dbReference type="Proteomes" id="UP000045824">
    <property type="component" value="Unassembled WGS sequence"/>
</dbReference>
<evidence type="ECO:0000313" key="7">
    <source>
        <dbReference type="Proteomes" id="UP000045824"/>
    </source>
</evidence>
<comment type="catalytic activity">
    <reaction evidence="3">
        <text>L-arginyl-[protein] + NAD(+) = N(omega)-(ADP-D-ribosyl)-L-arginyl-[protein] + nicotinamide + H(+)</text>
        <dbReference type="Rhea" id="RHEA:19149"/>
        <dbReference type="Rhea" id="RHEA-COMP:10532"/>
        <dbReference type="Rhea" id="RHEA-COMP:15087"/>
        <dbReference type="ChEBI" id="CHEBI:15378"/>
        <dbReference type="ChEBI" id="CHEBI:17154"/>
        <dbReference type="ChEBI" id="CHEBI:29965"/>
        <dbReference type="ChEBI" id="CHEBI:57540"/>
        <dbReference type="ChEBI" id="CHEBI:142554"/>
        <dbReference type="EC" id="2.4.2.31"/>
    </reaction>
</comment>
<accession>A0A0T9LCC1</accession>
<dbReference type="EMBL" id="CPYI01000008">
    <property type="protein sequence ID" value="CNE78535.1"/>
    <property type="molecule type" value="Genomic_DNA"/>
</dbReference>
<reference evidence="6 7" key="1">
    <citation type="submission" date="2015-03" db="EMBL/GenBank/DDBJ databases">
        <authorList>
            <person name="Murphy D."/>
        </authorList>
    </citation>
    <scope>NUCLEOTIDE SEQUENCE [LARGE SCALE GENOMIC DNA]</scope>
    <source>
        <strain evidence="6 7">FCF326</strain>
    </source>
</reference>
<proteinExistence type="predicted"/>
<gene>
    <name evidence="6" type="ORF">ERS008491_02245</name>
</gene>
<evidence type="ECO:0000256" key="2">
    <source>
        <dbReference type="ARBA" id="ARBA00033021"/>
    </source>
</evidence>
<sequence length="450" mass="50786">MKGNLTLLILIYIIISIKVAHSRAVEPKYQSNKESFSQYQARHCKWENGLACRKVPEDQGKTPPRTAEEFALDIGLGILTGGPTPQPKGFKFSVGKLPIKPTVKVPTTPKVGTTTERTPLLPAMAKPKAKGVLRRVNGRTGYLLGDPSAPTLGEEPPIKRVRVNSSESESESESESTSSNANESDSSSIKESDMEESDNQKSDTSKFTIIHRRGPIQESEVATAIEEMESIYGNEFWLDTQLDINDEIAEYNKLTTNEKISFQDYFALRDYTEDSYIRINNAIRSNNISPKLKIEIEQLTNALKRHSDVSISFRNKSFKYLSSDDTDIVYRGEVRNRVEFETEMEEEEIYSNDTFFSTTSDEEYITNFNTEDLDDGEVNVRYTIHYPRGLTYSTDVSALLDNAEGTRIFLPHSIFLITEINVIDNETIEVEMRALRGLGSKFTPPPIQIN</sequence>
<dbReference type="GO" id="GO:0106274">
    <property type="term" value="F:NAD+-protein-arginine ADP-ribosyltransferase activity"/>
    <property type="evidence" value="ECO:0007669"/>
    <property type="project" value="UniProtKB-EC"/>
</dbReference>
<evidence type="ECO:0000313" key="6">
    <source>
        <dbReference type="EMBL" id="CNE78535.1"/>
    </source>
</evidence>
<protein>
    <recommendedName>
        <fullName evidence="1">NAD(+)--protein-arginine ADP-ribosyltransferase</fullName>
        <ecNumber evidence="1">2.4.2.31</ecNumber>
    </recommendedName>
    <alternativeName>
        <fullName evidence="2">NAD(+)--arginine ADP-ribosyltransferase</fullName>
    </alternativeName>
</protein>
<dbReference type="EC" id="2.4.2.31" evidence="1"/>